<dbReference type="RefSeq" id="WP_006958718.1">
    <property type="nucleotide sequence ID" value="NZ_CAVK010000136.1"/>
</dbReference>
<dbReference type="Pfam" id="PF23212">
    <property type="entry name" value="DUF7064"/>
    <property type="match status" value="1"/>
</dbReference>
<gene>
    <name evidence="2" type="ORF">EBBID32_27500</name>
</gene>
<organism evidence="2 3">
    <name type="scientific">Sphingobium indicum BiD32</name>
    <dbReference type="NCBI Taxonomy" id="1301087"/>
    <lineage>
        <taxon>Bacteria</taxon>
        <taxon>Pseudomonadati</taxon>
        <taxon>Pseudomonadota</taxon>
        <taxon>Alphaproteobacteria</taxon>
        <taxon>Sphingomonadales</taxon>
        <taxon>Sphingomonadaceae</taxon>
        <taxon>Sphingobium</taxon>
    </lineage>
</organism>
<dbReference type="AlphaFoldDB" id="N1MRV3"/>
<dbReference type="OrthoDB" id="115252at2"/>
<name>N1MRV3_9SPHN</name>
<reference evidence="2 3" key="1">
    <citation type="submission" date="2013-03" db="EMBL/GenBank/DDBJ databases">
        <authorList>
            <person name="Le V."/>
        </authorList>
    </citation>
    <scope>NUCLEOTIDE SEQUENCE [LARGE SCALE GENOMIC DNA]</scope>
    <source>
        <strain evidence="2 3">BiD32</strain>
    </source>
</reference>
<proteinExistence type="predicted"/>
<accession>N1MRV3</accession>
<dbReference type="InterPro" id="IPR055492">
    <property type="entry name" value="DUF7064"/>
</dbReference>
<dbReference type="EMBL" id="CAVK010000136">
    <property type="protein sequence ID" value="CCW18397.1"/>
    <property type="molecule type" value="Genomic_DNA"/>
</dbReference>
<evidence type="ECO:0000313" key="2">
    <source>
        <dbReference type="EMBL" id="CCW18397.1"/>
    </source>
</evidence>
<keyword evidence="3" id="KW-1185">Reference proteome</keyword>
<evidence type="ECO:0000259" key="1">
    <source>
        <dbReference type="Pfam" id="PF23212"/>
    </source>
</evidence>
<dbReference type="SUPFAM" id="SSF159245">
    <property type="entry name" value="AttH-like"/>
    <property type="match status" value="1"/>
</dbReference>
<sequence>MIVPEGMTLRLDARDEFQHQPEAASNYNESMYFDMFDNKKGIGAWLRIGNRPHEGHAETTVCIHLPDGRVAFWFNRPSIASNDRLDAGGLKVEIIEPFHHLVVSYDGPLLLLDDPMALLDARTAFKQSPRGQGRIQFDLTAASPMHGGEIVNPDGTAWALDPATSSYRGHTEQHVAVTGTVELDGEVLDFDGFGFRDKSWGPRHWGNLYWHKWTPVTFDRDFGVLLALMGRPGQPPAVVGHIHRHGVLLPLKDARLEVDYDADGIQRKFNLDLLTENGWTHLTGEALSNVPLQHRRTDDSGHETRVRIVKAMTRFTCEGRSALGMSEFLDLIEDGCPVSLASVNS</sequence>
<feature type="domain" description="DUF7064" evidence="1">
    <location>
        <begin position="204"/>
        <end position="330"/>
    </location>
</feature>
<protein>
    <recommendedName>
        <fullName evidence="1">DUF7064 domain-containing protein</fullName>
    </recommendedName>
</protein>
<dbReference type="Proteomes" id="UP000013201">
    <property type="component" value="Unassembled WGS sequence"/>
</dbReference>
<evidence type="ECO:0000313" key="3">
    <source>
        <dbReference type="Proteomes" id="UP000013201"/>
    </source>
</evidence>
<reference evidence="3" key="2">
    <citation type="submission" date="2013-04" db="EMBL/GenBank/DDBJ databases">
        <title>Bisphenol A degrading Sphingobium sp. strain BiD32.</title>
        <authorList>
            <person name="Nielsen J.L."/>
            <person name="Zhou N.A."/>
            <person name="Kjeldal H."/>
        </authorList>
    </citation>
    <scope>NUCLEOTIDE SEQUENCE [LARGE SCALE GENOMIC DNA]</scope>
    <source>
        <strain evidence="3">BiD32</strain>
    </source>
</reference>
<comment type="caution">
    <text evidence="2">The sequence shown here is derived from an EMBL/GenBank/DDBJ whole genome shotgun (WGS) entry which is preliminary data.</text>
</comment>